<dbReference type="Pfam" id="PF01235">
    <property type="entry name" value="Na_Ala_symp"/>
    <property type="match status" value="1"/>
</dbReference>
<evidence type="ECO:0000256" key="5">
    <source>
        <dbReference type="ARBA" id="ARBA00022692"/>
    </source>
</evidence>
<accession>A0ABT4A0E7</accession>
<keyword evidence="7 8" id="KW-0472">Membrane</keyword>
<dbReference type="PANTHER" id="PTHR30330:SF3">
    <property type="entry name" value="TRANSCRIPTIONAL REGULATOR, LRP FAMILY"/>
    <property type="match status" value="1"/>
</dbReference>
<evidence type="ECO:0000256" key="8">
    <source>
        <dbReference type="RuleBase" id="RU363064"/>
    </source>
</evidence>
<gene>
    <name evidence="9" type="ORF">OV287_11530</name>
</gene>
<dbReference type="NCBIfam" id="TIGR00835">
    <property type="entry name" value="agcS"/>
    <property type="match status" value="1"/>
</dbReference>
<dbReference type="Proteomes" id="UP001207654">
    <property type="component" value="Unassembled WGS sequence"/>
</dbReference>
<feature type="transmembrane region" description="Helical" evidence="8">
    <location>
        <begin position="389"/>
        <end position="410"/>
    </location>
</feature>
<feature type="transmembrane region" description="Helical" evidence="8">
    <location>
        <begin position="146"/>
        <end position="164"/>
    </location>
</feature>
<evidence type="ECO:0000256" key="1">
    <source>
        <dbReference type="ARBA" id="ARBA00004651"/>
    </source>
</evidence>
<dbReference type="EMBL" id="JAPNKA010000001">
    <property type="protein sequence ID" value="MCY1075123.1"/>
    <property type="molecule type" value="Genomic_DNA"/>
</dbReference>
<comment type="subcellular location">
    <subcellularLocation>
        <location evidence="1 8">Cell membrane</location>
        <topology evidence="1 8">Multi-pass membrane protein</topology>
    </subcellularLocation>
</comment>
<feature type="transmembrane region" description="Helical" evidence="8">
    <location>
        <begin position="250"/>
        <end position="268"/>
    </location>
</feature>
<evidence type="ECO:0000313" key="10">
    <source>
        <dbReference type="Proteomes" id="UP001207654"/>
    </source>
</evidence>
<sequence length="454" mass="47628">MLPEPIRNAIDVASNAVWGPWTMALLLGTGVFLTIRLRFVQVTHFREGLRAMAPAQASGAGTLSPFQAFMTALGASIGTGNIAGVATAIVSGGPGALFWIWVYGFFATTIKFCEAVLGIQYRKVNGERLSAGPMHYLKDGLGSPKLAWLYAVIAGVAALTTTPFTQPNSMAVVLQSQFNIRPLYSGLAIAVLTWLVVIGGVKSIGRAAEKLAPLKVGLYLAGGLIVILTHVAQLPSVFSLILREAFSMEAAGGGALGVGMMAAMRYGIARGIYANEAGYGTAAVAYGTARTDAPVKQGLQAVMEVFIVSCVTSTISALVILASGVWTSGSTSTAVVAEAFNTAIPTVGGWVVAFCAFLFGYTTLIGWAYYGEQFLEYAFGLRITKPYRWIYCGLVVFGATGKVETIWAWGDLMNGLQVFPNLVGLIGLSGVAASVLRKPKAQEAQVSTAAPPLA</sequence>
<keyword evidence="6 8" id="KW-1133">Transmembrane helix</keyword>
<keyword evidence="3 8" id="KW-0813">Transport</keyword>
<feature type="transmembrane region" description="Helical" evidence="8">
    <location>
        <begin position="216"/>
        <end position="238"/>
    </location>
</feature>
<dbReference type="Gene3D" id="1.20.1740.10">
    <property type="entry name" value="Amino acid/polyamine transporter I"/>
    <property type="match status" value="1"/>
</dbReference>
<evidence type="ECO:0000256" key="6">
    <source>
        <dbReference type="ARBA" id="ARBA00022989"/>
    </source>
</evidence>
<keyword evidence="5 8" id="KW-0812">Transmembrane</keyword>
<evidence type="ECO:0000256" key="7">
    <source>
        <dbReference type="ARBA" id="ARBA00023136"/>
    </source>
</evidence>
<feature type="transmembrane region" description="Helical" evidence="8">
    <location>
        <begin position="416"/>
        <end position="436"/>
    </location>
</feature>
<feature type="transmembrane region" description="Helical" evidence="8">
    <location>
        <begin position="184"/>
        <end position="204"/>
    </location>
</feature>
<keyword evidence="8" id="KW-0769">Symport</keyword>
<keyword evidence="4 8" id="KW-1003">Cell membrane</keyword>
<keyword evidence="10" id="KW-1185">Reference proteome</keyword>
<dbReference type="RefSeq" id="WP_267534072.1">
    <property type="nucleotide sequence ID" value="NZ_JAPNKA010000001.1"/>
</dbReference>
<dbReference type="PRINTS" id="PR00175">
    <property type="entry name" value="NAALASMPORT"/>
</dbReference>
<feature type="transmembrane region" description="Helical" evidence="8">
    <location>
        <begin position="68"/>
        <end position="90"/>
    </location>
</feature>
<feature type="transmembrane region" description="Helical" evidence="8">
    <location>
        <begin position="20"/>
        <end position="40"/>
    </location>
</feature>
<feature type="transmembrane region" description="Helical" evidence="8">
    <location>
        <begin position="305"/>
        <end position="327"/>
    </location>
</feature>
<dbReference type="PANTHER" id="PTHR30330">
    <property type="entry name" value="AGSS FAMILY TRANSPORTER, SODIUM-ALANINE"/>
    <property type="match status" value="1"/>
</dbReference>
<feature type="transmembrane region" description="Helical" evidence="8">
    <location>
        <begin position="96"/>
        <end position="119"/>
    </location>
</feature>
<evidence type="ECO:0000256" key="3">
    <source>
        <dbReference type="ARBA" id="ARBA00022448"/>
    </source>
</evidence>
<proteinExistence type="inferred from homology"/>
<evidence type="ECO:0000313" key="9">
    <source>
        <dbReference type="EMBL" id="MCY1075123.1"/>
    </source>
</evidence>
<feature type="transmembrane region" description="Helical" evidence="8">
    <location>
        <begin position="347"/>
        <end position="369"/>
    </location>
</feature>
<name>A0ABT4A0E7_9BACT</name>
<evidence type="ECO:0000256" key="4">
    <source>
        <dbReference type="ARBA" id="ARBA00022475"/>
    </source>
</evidence>
<evidence type="ECO:0000256" key="2">
    <source>
        <dbReference type="ARBA" id="ARBA00009261"/>
    </source>
</evidence>
<organism evidence="9 10">
    <name type="scientific">Archangium lansingense</name>
    <dbReference type="NCBI Taxonomy" id="2995310"/>
    <lineage>
        <taxon>Bacteria</taxon>
        <taxon>Pseudomonadati</taxon>
        <taxon>Myxococcota</taxon>
        <taxon>Myxococcia</taxon>
        <taxon>Myxococcales</taxon>
        <taxon>Cystobacterineae</taxon>
        <taxon>Archangiaceae</taxon>
        <taxon>Archangium</taxon>
    </lineage>
</organism>
<protein>
    <submittedName>
        <fullName evidence="9">Amino acid carrier protein</fullName>
    </submittedName>
</protein>
<comment type="caution">
    <text evidence="9">The sequence shown here is derived from an EMBL/GenBank/DDBJ whole genome shotgun (WGS) entry which is preliminary data.</text>
</comment>
<dbReference type="InterPro" id="IPR001463">
    <property type="entry name" value="Na/Ala_symport"/>
</dbReference>
<reference evidence="9 10" key="1">
    <citation type="submission" date="2022-11" db="EMBL/GenBank/DDBJ databases">
        <title>Minimal conservation of predation-associated metabolite biosynthetic gene clusters underscores biosynthetic potential of Myxococcota including descriptions for ten novel species: Archangium lansinium sp. nov., Myxococcus landrumus sp. nov., Nannocystis bai.</title>
        <authorList>
            <person name="Ahearne A."/>
            <person name="Stevens C."/>
            <person name="Phillips K."/>
        </authorList>
    </citation>
    <scope>NUCLEOTIDE SEQUENCE [LARGE SCALE GENOMIC DNA]</scope>
    <source>
        <strain evidence="9 10">MIWBW</strain>
    </source>
</reference>
<comment type="similarity">
    <text evidence="2 8">Belongs to the alanine or glycine:cation symporter (AGCS) (TC 2.A.25) family.</text>
</comment>